<dbReference type="AlphaFoldDB" id="A0A1Y2H318"/>
<organism evidence="2 3">
    <name type="scientific">Lobosporangium transversale</name>
    <dbReference type="NCBI Taxonomy" id="64571"/>
    <lineage>
        <taxon>Eukaryota</taxon>
        <taxon>Fungi</taxon>
        <taxon>Fungi incertae sedis</taxon>
        <taxon>Mucoromycota</taxon>
        <taxon>Mortierellomycotina</taxon>
        <taxon>Mortierellomycetes</taxon>
        <taxon>Mortierellales</taxon>
        <taxon>Mortierellaceae</taxon>
        <taxon>Lobosporangium</taxon>
    </lineage>
</organism>
<evidence type="ECO:0000313" key="3">
    <source>
        <dbReference type="Proteomes" id="UP000193648"/>
    </source>
</evidence>
<accession>A0A1Y2H318</accession>
<feature type="compositionally biased region" description="Low complexity" evidence="1">
    <location>
        <begin position="233"/>
        <end position="244"/>
    </location>
</feature>
<dbReference type="EMBL" id="MCFF01000002">
    <property type="protein sequence ID" value="ORZ28414.1"/>
    <property type="molecule type" value="Genomic_DNA"/>
</dbReference>
<dbReference type="RefSeq" id="XP_021886099.1">
    <property type="nucleotide sequence ID" value="XM_022026266.1"/>
</dbReference>
<feature type="compositionally biased region" description="Polar residues" evidence="1">
    <location>
        <begin position="164"/>
        <end position="209"/>
    </location>
</feature>
<gene>
    <name evidence="2" type="ORF">BCR41DRAFT_367049</name>
</gene>
<feature type="region of interest" description="Disordered" evidence="1">
    <location>
        <begin position="44"/>
        <end position="85"/>
    </location>
</feature>
<feature type="compositionally biased region" description="Low complexity" evidence="1">
    <location>
        <begin position="53"/>
        <end position="68"/>
    </location>
</feature>
<proteinExistence type="predicted"/>
<feature type="compositionally biased region" description="Basic and acidic residues" evidence="1">
    <location>
        <begin position="253"/>
        <end position="264"/>
    </location>
</feature>
<comment type="caution">
    <text evidence="2">The sequence shown here is derived from an EMBL/GenBank/DDBJ whole genome shotgun (WGS) entry which is preliminary data.</text>
</comment>
<protein>
    <submittedName>
        <fullName evidence="2">Uncharacterized protein</fullName>
    </submittedName>
</protein>
<keyword evidence="3" id="KW-1185">Reference proteome</keyword>
<evidence type="ECO:0000256" key="1">
    <source>
        <dbReference type="SAM" id="MobiDB-lite"/>
    </source>
</evidence>
<dbReference type="Proteomes" id="UP000193648">
    <property type="component" value="Unassembled WGS sequence"/>
</dbReference>
<dbReference type="GeneID" id="33568109"/>
<sequence>MKRILRSPPVLETLDHIVYAPVRRRQKDVPVLVFTNNGGTVEAVSDKKRSDVSAPQTSAQQQQPAMTSISQSLSQPQEEMAKMQSEAFEAARIRQATLGSTSAAKAAGSPRAGTIGAASPIRSIHMPKTASPIAATTPLEANPWTPFRALDPTGPNAANHEGLYTSSTSNTYMPSPNPSQMSNGSSPMTNKDTNSPNVTSDHNSGSVSRRMTPAEYEALSQIRPPPSTPQPPSTSSLTTSSSGPLVGATFRSVLERHYGPKRGE</sequence>
<feature type="compositionally biased region" description="Pro residues" evidence="1">
    <location>
        <begin position="223"/>
        <end position="232"/>
    </location>
</feature>
<feature type="region of interest" description="Disordered" evidence="1">
    <location>
        <begin position="144"/>
        <end position="264"/>
    </location>
</feature>
<name>A0A1Y2H318_9FUNG</name>
<reference evidence="2 3" key="1">
    <citation type="submission" date="2016-07" db="EMBL/GenBank/DDBJ databases">
        <title>Pervasive Adenine N6-methylation of Active Genes in Fungi.</title>
        <authorList>
            <consortium name="DOE Joint Genome Institute"/>
            <person name="Mondo S.J."/>
            <person name="Dannebaum R.O."/>
            <person name="Kuo R.C."/>
            <person name="Labutti K."/>
            <person name="Haridas S."/>
            <person name="Kuo A."/>
            <person name="Salamov A."/>
            <person name="Ahrendt S.R."/>
            <person name="Lipzen A."/>
            <person name="Sullivan W."/>
            <person name="Andreopoulos W.B."/>
            <person name="Clum A."/>
            <person name="Lindquist E."/>
            <person name="Daum C."/>
            <person name="Ramamoorthy G.K."/>
            <person name="Gryganskyi A."/>
            <person name="Culley D."/>
            <person name="Magnuson J.K."/>
            <person name="James T.Y."/>
            <person name="O'Malley M.A."/>
            <person name="Stajich J.E."/>
            <person name="Spatafora J.W."/>
            <person name="Visel A."/>
            <person name="Grigoriev I.V."/>
        </authorList>
    </citation>
    <scope>NUCLEOTIDE SEQUENCE [LARGE SCALE GENOMIC DNA]</scope>
    <source>
        <strain evidence="2 3">NRRL 3116</strain>
    </source>
</reference>
<dbReference type="InParanoid" id="A0A1Y2H318"/>
<evidence type="ECO:0000313" key="2">
    <source>
        <dbReference type="EMBL" id="ORZ28414.1"/>
    </source>
</evidence>